<dbReference type="AlphaFoldDB" id="A0ABD0UJB8"/>
<evidence type="ECO:0000313" key="1">
    <source>
        <dbReference type="EMBL" id="KAL0912843.1"/>
    </source>
</evidence>
<accession>A0ABD0UJB8</accession>
<evidence type="ECO:0000313" key="2">
    <source>
        <dbReference type="Proteomes" id="UP001552299"/>
    </source>
</evidence>
<gene>
    <name evidence="1" type="ORF">M5K25_016253</name>
</gene>
<keyword evidence="2" id="KW-1185">Reference proteome</keyword>
<name>A0ABD0UJB8_DENTH</name>
<proteinExistence type="predicted"/>
<dbReference type="EMBL" id="JANQDX010000013">
    <property type="protein sequence ID" value="KAL0912843.1"/>
    <property type="molecule type" value="Genomic_DNA"/>
</dbReference>
<sequence>MKPLPYYRAKKDYLNILPSLVRRSSRQRKEHKEQGRESYGLCDILTTKHNTTLPNVIDLGTYLSFLLSFVPSIIHGASNSSGLANAHKYSSSTASGSSQLMARGQVEAAAWKLEVERLEVEKVAARVGWVRWWV</sequence>
<organism evidence="1 2">
    <name type="scientific">Dendrobium thyrsiflorum</name>
    <name type="common">Pinecone-like raceme dendrobium</name>
    <name type="synonym">Orchid</name>
    <dbReference type="NCBI Taxonomy" id="117978"/>
    <lineage>
        <taxon>Eukaryota</taxon>
        <taxon>Viridiplantae</taxon>
        <taxon>Streptophyta</taxon>
        <taxon>Embryophyta</taxon>
        <taxon>Tracheophyta</taxon>
        <taxon>Spermatophyta</taxon>
        <taxon>Magnoliopsida</taxon>
        <taxon>Liliopsida</taxon>
        <taxon>Asparagales</taxon>
        <taxon>Orchidaceae</taxon>
        <taxon>Epidendroideae</taxon>
        <taxon>Malaxideae</taxon>
        <taxon>Dendrobiinae</taxon>
        <taxon>Dendrobium</taxon>
    </lineage>
</organism>
<reference evidence="1 2" key="1">
    <citation type="journal article" date="2024" name="Plant Biotechnol. J.">
        <title>Dendrobium thyrsiflorum genome and its molecular insights into genes involved in important horticultural traits.</title>
        <authorList>
            <person name="Chen B."/>
            <person name="Wang J.Y."/>
            <person name="Zheng P.J."/>
            <person name="Li K.L."/>
            <person name="Liang Y.M."/>
            <person name="Chen X.F."/>
            <person name="Zhang C."/>
            <person name="Zhao X."/>
            <person name="He X."/>
            <person name="Zhang G.Q."/>
            <person name="Liu Z.J."/>
            <person name="Xu Q."/>
        </authorList>
    </citation>
    <scope>NUCLEOTIDE SEQUENCE [LARGE SCALE GENOMIC DNA]</scope>
    <source>
        <strain evidence="1">GZMU011</strain>
    </source>
</reference>
<protein>
    <submittedName>
        <fullName evidence="1">Uncharacterized protein</fullName>
    </submittedName>
</protein>
<comment type="caution">
    <text evidence="1">The sequence shown here is derived from an EMBL/GenBank/DDBJ whole genome shotgun (WGS) entry which is preliminary data.</text>
</comment>
<dbReference type="Proteomes" id="UP001552299">
    <property type="component" value="Unassembled WGS sequence"/>
</dbReference>